<dbReference type="InterPro" id="IPR045851">
    <property type="entry name" value="AMP-bd_C_sf"/>
</dbReference>
<evidence type="ECO:0000256" key="2">
    <source>
        <dbReference type="ARBA" id="ARBA00022598"/>
    </source>
</evidence>
<dbReference type="EMBL" id="SIXH01000099">
    <property type="protein sequence ID" value="TBO59074.1"/>
    <property type="molecule type" value="Genomic_DNA"/>
</dbReference>
<evidence type="ECO:0000259" key="3">
    <source>
        <dbReference type="Pfam" id="PF00501"/>
    </source>
</evidence>
<dbReference type="Pfam" id="PF00501">
    <property type="entry name" value="AMP-binding"/>
    <property type="match status" value="1"/>
</dbReference>
<comment type="caution">
    <text evidence="5">The sequence shown here is derived from an EMBL/GenBank/DDBJ whole genome shotgun (WGS) entry which is preliminary data.</text>
</comment>
<dbReference type="Pfam" id="PF13193">
    <property type="entry name" value="AMP-binding_C"/>
    <property type="match status" value="1"/>
</dbReference>
<dbReference type="GO" id="GO:0031956">
    <property type="term" value="F:medium-chain fatty acid-CoA ligase activity"/>
    <property type="evidence" value="ECO:0007669"/>
    <property type="project" value="TreeGrafter"/>
</dbReference>
<dbReference type="GO" id="GO:0006631">
    <property type="term" value="P:fatty acid metabolic process"/>
    <property type="evidence" value="ECO:0007669"/>
    <property type="project" value="TreeGrafter"/>
</dbReference>
<dbReference type="Gene3D" id="3.30.300.30">
    <property type="match status" value="1"/>
</dbReference>
<dbReference type="InterPro" id="IPR025110">
    <property type="entry name" value="AMP-bd_C"/>
</dbReference>
<keyword evidence="6" id="KW-1185">Reference proteome</keyword>
<dbReference type="SUPFAM" id="SSF56801">
    <property type="entry name" value="Acetyl-CoA synthetase-like"/>
    <property type="match status" value="1"/>
</dbReference>
<feature type="domain" description="AMP-binding enzyme C-terminal" evidence="4">
    <location>
        <begin position="423"/>
        <end position="498"/>
    </location>
</feature>
<protein>
    <submittedName>
        <fullName evidence="5">Acyl-CoA synthetase</fullName>
    </submittedName>
</protein>
<accession>A0A4Q9HV76</accession>
<dbReference type="InterPro" id="IPR042099">
    <property type="entry name" value="ANL_N_sf"/>
</dbReference>
<sequence length="524" mass="54774">MPVAHRVARTAAGPRQEEPAFVLDGRVLTHRQLADRGAAVAAGLRTVPACRREWLPVGARLLAIGTGNHPVFAELFTGATAGDGVCAVLDPQWGTEQTAAVLDRLRPDLLVLAAGQDALHAVADRLGIRTLTADGDTTPGTYERWRDGWSGAAPADHLLPGDDAAPFFVGFTSGTSGLPHAFHRTRGSWRISLSAGRRVWGLDAEQSTLAPGPLAHGLSLYALAECLESGAAFHGLSRFDAGAVLRLLAAASVRRLIVVPTMLSALCAAGDGAADGPARRFTGVKAVVSGGAKLPPRLLAPVGALLPEARIREYYGASELGFVTVGSPGPATAARDVGTAFPSVTLEIRDAEGVPVPRGATGMVHVRSPLVCDGYVWGEGGFRTEGGWSTVGDIGRLTEDGRLHLVGRGGMVISGGLNVYPSEVENALVRLARIDTAVVTSVPDDHLGQALVAVVSGPGTDGLSQDAVRELCGAVLPRYMVPRRFFTLATWPLTSSGKIARSRIEEWIAHDDARIVPLPDGPRG</sequence>
<feature type="domain" description="AMP-dependent synthetase/ligase" evidence="3">
    <location>
        <begin position="11"/>
        <end position="375"/>
    </location>
</feature>
<proteinExistence type="inferred from homology"/>
<keyword evidence="2" id="KW-0436">Ligase</keyword>
<evidence type="ECO:0000313" key="6">
    <source>
        <dbReference type="Proteomes" id="UP000292452"/>
    </source>
</evidence>
<comment type="similarity">
    <text evidence="1">Belongs to the ATP-dependent AMP-binding enzyme family.</text>
</comment>
<name>A0A4Q9HV76_STRKA</name>
<gene>
    <name evidence="5" type="ORF">EYS09_14005</name>
</gene>
<dbReference type="AlphaFoldDB" id="A0A4Q9HV76"/>
<dbReference type="PANTHER" id="PTHR43201:SF5">
    <property type="entry name" value="MEDIUM-CHAIN ACYL-COA LIGASE ACSF2, MITOCHONDRIAL"/>
    <property type="match status" value="1"/>
</dbReference>
<dbReference type="RefSeq" id="WP_131123440.1">
    <property type="nucleotide sequence ID" value="NZ_SIXH01000099.1"/>
</dbReference>
<evidence type="ECO:0000259" key="4">
    <source>
        <dbReference type="Pfam" id="PF13193"/>
    </source>
</evidence>
<evidence type="ECO:0000256" key="1">
    <source>
        <dbReference type="ARBA" id="ARBA00006432"/>
    </source>
</evidence>
<dbReference type="Proteomes" id="UP000292452">
    <property type="component" value="Unassembled WGS sequence"/>
</dbReference>
<organism evidence="5 6">
    <name type="scientific">Streptomyces kasugaensis</name>
    <dbReference type="NCBI Taxonomy" id="1946"/>
    <lineage>
        <taxon>Bacteria</taxon>
        <taxon>Bacillati</taxon>
        <taxon>Actinomycetota</taxon>
        <taxon>Actinomycetes</taxon>
        <taxon>Kitasatosporales</taxon>
        <taxon>Streptomycetaceae</taxon>
        <taxon>Streptomyces</taxon>
    </lineage>
</organism>
<dbReference type="Gene3D" id="3.40.50.12780">
    <property type="entry name" value="N-terminal domain of ligase-like"/>
    <property type="match status" value="1"/>
</dbReference>
<dbReference type="InterPro" id="IPR000873">
    <property type="entry name" value="AMP-dep_synth/lig_dom"/>
</dbReference>
<reference evidence="5 6" key="1">
    <citation type="submission" date="2019-02" db="EMBL/GenBank/DDBJ databases">
        <title>Draft Genome Sequence of Streptomyces sp. AM-2504, identified by 16S rRNA comparative analysis as a Streptomyces Kasugaensis strain.</title>
        <authorList>
            <person name="Napolioni V."/>
            <person name="Giuliodori A.M."/>
            <person name="Spurio R."/>
            <person name="Fabbretti A."/>
        </authorList>
    </citation>
    <scope>NUCLEOTIDE SEQUENCE [LARGE SCALE GENOMIC DNA]</scope>
    <source>
        <strain evidence="5 6">AM-2504</strain>
    </source>
</reference>
<dbReference type="PANTHER" id="PTHR43201">
    <property type="entry name" value="ACYL-COA SYNTHETASE"/>
    <property type="match status" value="1"/>
</dbReference>
<evidence type="ECO:0000313" key="5">
    <source>
        <dbReference type="EMBL" id="TBO59074.1"/>
    </source>
</evidence>